<dbReference type="Gene3D" id="2.60.120.1440">
    <property type="match status" value="1"/>
</dbReference>
<feature type="transmembrane region" description="Helical" evidence="1">
    <location>
        <begin position="74"/>
        <end position="94"/>
    </location>
</feature>
<dbReference type="PANTHER" id="PTHR30273">
    <property type="entry name" value="PERIPLASMIC SIGNAL SENSOR AND SIGMA FACTOR ACTIVATOR FECR-RELATED"/>
    <property type="match status" value="1"/>
</dbReference>
<evidence type="ECO:0000313" key="4">
    <source>
        <dbReference type="EMBL" id="RPD42127.1"/>
    </source>
</evidence>
<sequence length="312" mass="35305">MNIQHFKRIIDRFLQGDAGQEEEQLIRQWFAATDKEPVTLGDEERKALAGEIKLAVDGRIGITRPARVIRMRRLLRYAAIFAVPVLGLSVYLIVQYRHTTDTYAFLHFEAPAGEMRKITLSDSSMIYLFPGTRLDVPDRYGETSRSVKVAGRAFFDVRQNVGKVFEVQSGKLTTTVLGTSFEVKEGADKLIVSVRTGKVRVHYGARLLSDITAGDRLVMDTAGKGYVLEHWQGKNAFNWISGGLSFRQTPLHEALDLMADWYKVKMIIRNTDLEKEKVTANLEGQTLEAAMTVLSQTVKFRYEHNGNQIVIY</sequence>
<dbReference type="GO" id="GO:0016989">
    <property type="term" value="F:sigma factor antagonist activity"/>
    <property type="evidence" value="ECO:0007669"/>
    <property type="project" value="TreeGrafter"/>
</dbReference>
<proteinExistence type="predicted"/>
<evidence type="ECO:0000259" key="2">
    <source>
        <dbReference type="Pfam" id="PF04773"/>
    </source>
</evidence>
<dbReference type="OrthoDB" id="710152at2"/>
<dbReference type="InterPro" id="IPR012373">
    <property type="entry name" value="Ferrdict_sens_TM"/>
</dbReference>
<dbReference type="Pfam" id="PF16344">
    <property type="entry name" value="FecR_C"/>
    <property type="match status" value="1"/>
</dbReference>
<evidence type="ECO:0000313" key="5">
    <source>
        <dbReference type="Proteomes" id="UP000279089"/>
    </source>
</evidence>
<accession>A0A3N4MJR9</accession>
<name>A0A3N4MJR9_9BACT</name>
<dbReference type="AlphaFoldDB" id="A0A3N4MJR9"/>
<dbReference type="EMBL" id="RMBX01000003">
    <property type="protein sequence ID" value="RPD42127.1"/>
    <property type="molecule type" value="Genomic_DNA"/>
</dbReference>
<protein>
    <submittedName>
        <fullName evidence="4">FecR family protein</fullName>
    </submittedName>
</protein>
<dbReference type="InterPro" id="IPR006860">
    <property type="entry name" value="FecR"/>
</dbReference>
<evidence type="ECO:0000256" key="1">
    <source>
        <dbReference type="SAM" id="Phobius"/>
    </source>
</evidence>
<keyword evidence="1" id="KW-0472">Membrane</keyword>
<keyword evidence="1" id="KW-0812">Transmembrane</keyword>
<dbReference type="PIRSF" id="PIRSF018266">
    <property type="entry name" value="FecR"/>
    <property type="match status" value="1"/>
</dbReference>
<organism evidence="4 5">
    <name type="scientific">Chitinophaga barathri</name>
    <dbReference type="NCBI Taxonomy" id="1647451"/>
    <lineage>
        <taxon>Bacteria</taxon>
        <taxon>Pseudomonadati</taxon>
        <taxon>Bacteroidota</taxon>
        <taxon>Chitinophagia</taxon>
        <taxon>Chitinophagales</taxon>
        <taxon>Chitinophagaceae</taxon>
        <taxon>Chitinophaga</taxon>
    </lineage>
</organism>
<dbReference type="Gene3D" id="3.55.50.30">
    <property type="match status" value="1"/>
</dbReference>
<dbReference type="Proteomes" id="UP000279089">
    <property type="component" value="Unassembled WGS sequence"/>
</dbReference>
<keyword evidence="5" id="KW-1185">Reference proteome</keyword>
<feature type="domain" description="Protein FecR C-terminal" evidence="3">
    <location>
        <begin position="244"/>
        <end position="311"/>
    </location>
</feature>
<keyword evidence="1" id="KW-1133">Transmembrane helix</keyword>
<dbReference type="Pfam" id="PF04773">
    <property type="entry name" value="FecR"/>
    <property type="match status" value="1"/>
</dbReference>
<comment type="caution">
    <text evidence="4">The sequence shown here is derived from an EMBL/GenBank/DDBJ whole genome shotgun (WGS) entry which is preliminary data.</text>
</comment>
<dbReference type="RefSeq" id="WP_120515103.1">
    <property type="nucleotide sequence ID" value="NZ_QXZY01000002.1"/>
</dbReference>
<dbReference type="PANTHER" id="PTHR30273:SF2">
    <property type="entry name" value="PROTEIN FECR"/>
    <property type="match status" value="1"/>
</dbReference>
<feature type="domain" description="FecR protein" evidence="2">
    <location>
        <begin position="110"/>
        <end position="200"/>
    </location>
</feature>
<dbReference type="InterPro" id="IPR032508">
    <property type="entry name" value="FecR_C"/>
</dbReference>
<gene>
    <name evidence="4" type="ORF">EG028_08270</name>
</gene>
<reference evidence="5" key="1">
    <citation type="submission" date="2018-11" db="EMBL/GenBank/DDBJ databases">
        <title>Chitinophaga lutea sp.nov., isolate from arsenic contaminated soil.</title>
        <authorList>
            <person name="Zong Y."/>
        </authorList>
    </citation>
    <scope>NUCLEOTIDE SEQUENCE [LARGE SCALE GENOMIC DNA]</scope>
    <source>
        <strain evidence="5">YLT18</strain>
    </source>
</reference>
<evidence type="ECO:0000259" key="3">
    <source>
        <dbReference type="Pfam" id="PF16344"/>
    </source>
</evidence>